<sequence>MAYEQLPIVEVDLDGLLLDLENYRIPTRRDDEAGALKYLFASEDVLGAARLILRDGYFDNEVPIVIASTPGTDGPPYVVLEGNRRVSALKALQNPTLVPGHESDIRALLKRYAVEAQDLPERVRVIVAPDRAAAAPHVARLHTGISKRRWSRDQQATFYYSLVDDQTTVDDVKAQYPDVDVVRFMKMAFMRRYLAEVPFTDPSLRQYAASDDLRMSVFEYAYRNKDIALAIGAEFDKEGYLVPRSSSPEQIAATLPRGRLDALEYLVNEFRADRLNTRSPEFKKASTPHQTLVARLNGQTITSPATGAPDSPAPTPRPTGGSSGVSGSGTDTPATRSSGTWSSAAPTADPTPGPGTRGPNHPDTKNTLDLTGLGYENAPLNLKLRYHELREIGLARLPIAAAILMRSVLESTIKVHFEGSSTPVTGELSKVFAQVVQTYGSEKSLKATINAIQSGNVHKHGSIQWFNLIAHSADASVSADDVRQAWRVVNPLLRHLLRLPSTAPAPTATP</sequence>
<dbReference type="EMBL" id="JABEMB010000001">
    <property type="protein sequence ID" value="NNH02585.1"/>
    <property type="molecule type" value="Genomic_DNA"/>
</dbReference>
<reference evidence="2 3" key="1">
    <citation type="submission" date="2020-05" db="EMBL/GenBank/DDBJ databases">
        <title>MicrobeNet Type strains.</title>
        <authorList>
            <person name="Nicholson A.C."/>
        </authorList>
    </citation>
    <scope>NUCLEOTIDE SEQUENCE [LARGE SCALE GENOMIC DNA]</scope>
    <source>
        <strain evidence="2 3">JCM 14282</strain>
    </source>
</reference>
<feature type="region of interest" description="Disordered" evidence="1">
    <location>
        <begin position="300"/>
        <end position="370"/>
    </location>
</feature>
<gene>
    <name evidence="2" type="ORF">HLA99_01715</name>
</gene>
<dbReference type="RefSeq" id="WP_167041312.1">
    <property type="nucleotide sequence ID" value="NZ_BAAANA010000003.1"/>
</dbReference>
<evidence type="ECO:0008006" key="4">
    <source>
        <dbReference type="Google" id="ProtNLM"/>
    </source>
</evidence>
<feature type="compositionally biased region" description="Polar residues" evidence="1">
    <location>
        <begin position="334"/>
        <end position="343"/>
    </location>
</feature>
<evidence type="ECO:0000313" key="3">
    <source>
        <dbReference type="Proteomes" id="UP000543598"/>
    </source>
</evidence>
<name>A0A7Y2LXJ2_9MICO</name>
<dbReference type="Proteomes" id="UP000543598">
    <property type="component" value="Unassembled WGS sequence"/>
</dbReference>
<dbReference type="AlphaFoldDB" id="A0A7Y2LXJ2"/>
<comment type="caution">
    <text evidence="2">The sequence shown here is derived from an EMBL/GenBank/DDBJ whole genome shotgun (WGS) entry which is preliminary data.</text>
</comment>
<accession>A0A7Y2LXJ2</accession>
<evidence type="ECO:0000256" key="1">
    <source>
        <dbReference type="SAM" id="MobiDB-lite"/>
    </source>
</evidence>
<evidence type="ECO:0000313" key="2">
    <source>
        <dbReference type="EMBL" id="NNH02585.1"/>
    </source>
</evidence>
<organism evidence="2 3">
    <name type="scientific">Microbacterium ulmi</name>
    <dbReference type="NCBI Taxonomy" id="179095"/>
    <lineage>
        <taxon>Bacteria</taxon>
        <taxon>Bacillati</taxon>
        <taxon>Actinomycetota</taxon>
        <taxon>Actinomycetes</taxon>
        <taxon>Micrococcales</taxon>
        <taxon>Microbacteriaceae</taxon>
        <taxon>Microbacterium</taxon>
    </lineage>
</organism>
<keyword evidence="3" id="KW-1185">Reference proteome</keyword>
<proteinExistence type="predicted"/>
<protein>
    <recommendedName>
        <fullName evidence="4">ParB/Sulfiredoxin domain-containing protein</fullName>
    </recommendedName>
</protein>